<sequence length="117" mass="13433">MILEELSCSYNDEYNKLESYINELRNNNPRSDVVINLSRDGLEKGIRKFLRMYICFNAMKNGFSSGIRPFIGLDDAFLKGKAKGQLLVVVGQDSMNHFYPLTWAVVSKENKVTWNGF</sequence>
<dbReference type="EMBL" id="JAVYJV010000024">
    <property type="protein sequence ID" value="KAK4338145.1"/>
    <property type="molecule type" value="Genomic_DNA"/>
</dbReference>
<organism evidence="1 2">
    <name type="scientific">Anisodus tanguticus</name>
    <dbReference type="NCBI Taxonomy" id="243964"/>
    <lineage>
        <taxon>Eukaryota</taxon>
        <taxon>Viridiplantae</taxon>
        <taxon>Streptophyta</taxon>
        <taxon>Embryophyta</taxon>
        <taxon>Tracheophyta</taxon>
        <taxon>Spermatophyta</taxon>
        <taxon>Magnoliopsida</taxon>
        <taxon>eudicotyledons</taxon>
        <taxon>Gunneridae</taxon>
        <taxon>Pentapetalae</taxon>
        <taxon>asterids</taxon>
        <taxon>lamiids</taxon>
        <taxon>Solanales</taxon>
        <taxon>Solanaceae</taxon>
        <taxon>Solanoideae</taxon>
        <taxon>Hyoscyameae</taxon>
        <taxon>Anisodus</taxon>
    </lineage>
</organism>
<dbReference type="PANTHER" id="PTHR31973:SF189">
    <property type="entry name" value="TRANSPOSASE, MUDR, PLANT, MULE TRANSPOSASE DOMAIN PROTEIN-RELATED"/>
    <property type="match status" value="1"/>
</dbReference>
<comment type="caution">
    <text evidence="1">The sequence shown here is derived from an EMBL/GenBank/DDBJ whole genome shotgun (WGS) entry which is preliminary data.</text>
</comment>
<evidence type="ECO:0008006" key="3">
    <source>
        <dbReference type="Google" id="ProtNLM"/>
    </source>
</evidence>
<evidence type="ECO:0000313" key="2">
    <source>
        <dbReference type="Proteomes" id="UP001291623"/>
    </source>
</evidence>
<proteinExistence type="predicted"/>
<accession>A0AAE1QRA6</accession>
<dbReference type="Proteomes" id="UP001291623">
    <property type="component" value="Unassembled WGS sequence"/>
</dbReference>
<name>A0AAE1QRA6_9SOLA</name>
<reference evidence="1" key="1">
    <citation type="submission" date="2023-12" db="EMBL/GenBank/DDBJ databases">
        <title>Genome assembly of Anisodus tanguticus.</title>
        <authorList>
            <person name="Wang Y.-J."/>
        </authorList>
    </citation>
    <scope>NUCLEOTIDE SEQUENCE</scope>
    <source>
        <strain evidence="1">KB-2021</strain>
        <tissue evidence="1">Leaf</tissue>
    </source>
</reference>
<dbReference type="PANTHER" id="PTHR31973">
    <property type="entry name" value="POLYPROTEIN, PUTATIVE-RELATED"/>
    <property type="match status" value="1"/>
</dbReference>
<protein>
    <recommendedName>
        <fullName evidence="3">MULE transposase domain-containing protein</fullName>
    </recommendedName>
</protein>
<evidence type="ECO:0000313" key="1">
    <source>
        <dbReference type="EMBL" id="KAK4338145.1"/>
    </source>
</evidence>
<keyword evidence="2" id="KW-1185">Reference proteome</keyword>
<dbReference type="AlphaFoldDB" id="A0AAE1QRA6"/>
<gene>
    <name evidence="1" type="ORF">RND71_042632</name>
</gene>